<protein>
    <recommendedName>
        <fullName evidence="1">Major capsid protein N-terminal domain-containing protein</fullName>
    </recommendedName>
</protein>
<evidence type="ECO:0000259" key="1">
    <source>
        <dbReference type="Pfam" id="PF16903"/>
    </source>
</evidence>
<dbReference type="Gene3D" id="2.70.9.10">
    <property type="entry name" value="Adenovirus Type 2 Hexon, domain 4"/>
    <property type="match status" value="1"/>
</dbReference>
<dbReference type="Pfam" id="PF16903">
    <property type="entry name" value="Capsid_N"/>
    <property type="match status" value="1"/>
</dbReference>
<name>A0A6C0E6Z3_9ZZZZ</name>
<evidence type="ECO:0000313" key="2">
    <source>
        <dbReference type="EMBL" id="QHT24548.1"/>
    </source>
</evidence>
<sequence>MSNVLNNTYIPLQFWFNQNPNLELPLIAIQYNNMSINIEFNNIYHYKDTFNLHDIIKVYSNDSIIYLEDYIEDYIEVI</sequence>
<dbReference type="SUPFAM" id="SSF49749">
    <property type="entry name" value="Group II dsDNA viruses VP"/>
    <property type="match status" value="1"/>
</dbReference>
<proteinExistence type="predicted"/>
<organism evidence="2">
    <name type="scientific">viral metagenome</name>
    <dbReference type="NCBI Taxonomy" id="1070528"/>
    <lineage>
        <taxon>unclassified sequences</taxon>
        <taxon>metagenomes</taxon>
        <taxon>organismal metagenomes</taxon>
    </lineage>
</organism>
<dbReference type="InterPro" id="IPR016112">
    <property type="entry name" value="VP_dsDNA_II"/>
</dbReference>
<dbReference type="InterPro" id="IPR031654">
    <property type="entry name" value="Capsid_N"/>
</dbReference>
<accession>A0A6C0E6Z3</accession>
<dbReference type="AlphaFoldDB" id="A0A6C0E6Z3"/>
<feature type="domain" description="Major capsid protein N-terminal" evidence="1">
    <location>
        <begin position="7"/>
        <end position="43"/>
    </location>
</feature>
<dbReference type="EMBL" id="MN739746">
    <property type="protein sequence ID" value="QHT24548.1"/>
    <property type="molecule type" value="Genomic_DNA"/>
</dbReference>
<reference evidence="2" key="1">
    <citation type="journal article" date="2020" name="Nature">
        <title>Giant virus diversity and host interactions through global metagenomics.</title>
        <authorList>
            <person name="Schulz F."/>
            <person name="Roux S."/>
            <person name="Paez-Espino D."/>
            <person name="Jungbluth S."/>
            <person name="Walsh D.A."/>
            <person name="Denef V.J."/>
            <person name="McMahon K.D."/>
            <person name="Konstantinidis K.T."/>
            <person name="Eloe-Fadrosh E.A."/>
            <person name="Kyrpides N.C."/>
            <person name="Woyke T."/>
        </authorList>
    </citation>
    <scope>NUCLEOTIDE SEQUENCE</scope>
    <source>
        <strain evidence="2">GVMAG-M-3300023179-150</strain>
    </source>
</reference>